<organism evidence="2 3">
    <name type="scientific">Armillaria ostoyae</name>
    <name type="common">Armillaria root rot fungus</name>
    <dbReference type="NCBI Taxonomy" id="47428"/>
    <lineage>
        <taxon>Eukaryota</taxon>
        <taxon>Fungi</taxon>
        <taxon>Dikarya</taxon>
        <taxon>Basidiomycota</taxon>
        <taxon>Agaricomycotina</taxon>
        <taxon>Agaricomycetes</taxon>
        <taxon>Agaricomycetidae</taxon>
        <taxon>Agaricales</taxon>
        <taxon>Marasmiineae</taxon>
        <taxon>Physalacriaceae</taxon>
        <taxon>Armillaria</taxon>
    </lineage>
</organism>
<feature type="compositionally biased region" description="Low complexity" evidence="1">
    <location>
        <begin position="22"/>
        <end position="34"/>
    </location>
</feature>
<gene>
    <name evidence="2" type="ORF">ARMOST_04623</name>
</gene>
<sequence>MPHTDPDNNSIPPLESYKDNDNNNAGPTNNPENNDSCDDMETSTPEGDTSETTKEAHLEKLVKLWKAPVYVFFSPVLNIAYDDNSHVYYAFHCLNCSHKISCYPDMADAGLTGALWHHIWKCWGDEVLAAADATKDLTKSHEVVDKELRKHKPKNGSIVSMLKWFGSKVISYSTHAHTKTEVR</sequence>
<dbReference type="Proteomes" id="UP000219338">
    <property type="component" value="Unassembled WGS sequence"/>
</dbReference>
<keyword evidence="3" id="KW-1185">Reference proteome</keyword>
<reference evidence="3" key="1">
    <citation type="journal article" date="2017" name="Nat. Ecol. Evol.">
        <title>Genome expansion and lineage-specific genetic innovations in the forest pathogenic fungi Armillaria.</title>
        <authorList>
            <person name="Sipos G."/>
            <person name="Prasanna A.N."/>
            <person name="Walter M.C."/>
            <person name="O'Connor E."/>
            <person name="Balint B."/>
            <person name="Krizsan K."/>
            <person name="Kiss B."/>
            <person name="Hess J."/>
            <person name="Varga T."/>
            <person name="Slot J."/>
            <person name="Riley R."/>
            <person name="Boka B."/>
            <person name="Rigling D."/>
            <person name="Barry K."/>
            <person name="Lee J."/>
            <person name="Mihaltcheva S."/>
            <person name="LaButti K."/>
            <person name="Lipzen A."/>
            <person name="Waldron R."/>
            <person name="Moloney N.M."/>
            <person name="Sperisen C."/>
            <person name="Kredics L."/>
            <person name="Vagvoelgyi C."/>
            <person name="Patrignani A."/>
            <person name="Fitzpatrick D."/>
            <person name="Nagy I."/>
            <person name="Doyle S."/>
            <person name="Anderson J.B."/>
            <person name="Grigoriev I.V."/>
            <person name="Gueldener U."/>
            <person name="Muensterkoetter M."/>
            <person name="Nagy L.G."/>
        </authorList>
    </citation>
    <scope>NUCLEOTIDE SEQUENCE [LARGE SCALE GENOMIC DNA]</scope>
    <source>
        <strain evidence="3">C18/9</strain>
    </source>
</reference>
<accession>A0A284QXU0</accession>
<dbReference type="OrthoDB" id="2677917at2759"/>
<evidence type="ECO:0000256" key="1">
    <source>
        <dbReference type="SAM" id="MobiDB-lite"/>
    </source>
</evidence>
<feature type="region of interest" description="Disordered" evidence="1">
    <location>
        <begin position="1"/>
        <end position="54"/>
    </location>
</feature>
<dbReference type="AlphaFoldDB" id="A0A284QXU0"/>
<proteinExistence type="predicted"/>
<protein>
    <submittedName>
        <fullName evidence="2">Uncharacterized protein</fullName>
    </submittedName>
</protein>
<evidence type="ECO:0000313" key="3">
    <source>
        <dbReference type="Proteomes" id="UP000219338"/>
    </source>
</evidence>
<evidence type="ECO:0000313" key="2">
    <source>
        <dbReference type="EMBL" id="SJL01303.1"/>
    </source>
</evidence>
<dbReference type="OMA" id="FARTHNC"/>
<name>A0A284QXU0_ARMOS</name>
<dbReference type="EMBL" id="FUEG01000003">
    <property type="protein sequence ID" value="SJL01303.1"/>
    <property type="molecule type" value="Genomic_DNA"/>
</dbReference>